<keyword evidence="1" id="KW-0812">Transmembrane</keyword>
<keyword evidence="1" id="KW-1133">Transmembrane helix</keyword>
<feature type="transmembrane region" description="Helical" evidence="1">
    <location>
        <begin position="76"/>
        <end position="94"/>
    </location>
</feature>
<dbReference type="AlphaFoldDB" id="A0A841HKV8"/>
<name>A0A841HKV8_9GAMM</name>
<organism evidence="2 3">
    <name type="scientific">Povalibacter uvarum</name>
    <dbReference type="NCBI Taxonomy" id="732238"/>
    <lineage>
        <taxon>Bacteria</taxon>
        <taxon>Pseudomonadati</taxon>
        <taxon>Pseudomonadota</taxon>
        <taxon>Gammaproteobacteria</taxon>
        <taxon>Steroidobacterales</taxon>
        <taxon>Steroidobacteraceae</taxon>
        <taxon>Povalibacter</taxon>
    </lineage>
</organism>
<evidence type="ECO:0008006" key="4">
    <source>
        <dbReference type="Google" id="ProtNLM"/>
    </source>
</evidence>
<dbReference type="EMBL" id="JACHHZ010000002">
    <property type="protein sequence ID" value="MBB6092930.1"/>
    <property type="molecule type" value="Genomic_DNA"/>
</dbReference>
<sequence>MDRKYIDDHHVVARYLADQLPDDERAAFETYYLAHPEIVRELEATARFKVGLGQLRESGELTTLLQHKPWFRQERYQALAASVALVAIALFLFIGRAPSLQPVLVASATALTDRLGDPLAVAASYDVIRMRSASSDPDTYIELPASAQVIPLRVEPQFEARPARYRIRLLSVGNHDSLYDVGTIAGLTPDPSDGYISVYLNSARLVHGRYALILAGDAGTSAENDESSFLIQVIDGTP</sequence>
<evidence type="ECO:0000256" key="1">
    <source>
        <dbReference type="SAM" id="Phobius"/>
    </source>
</evidence>
<accession>A0A841HKV8</accession>
<evidence type="ECO:0000313" key="3">
    <source>
        <dbReference type="Proteomes" id="UP000588068"/>
    </source>
</evidence>
<proteinExistence type="predicted"/>
<comment type="caution">
    <text evidence="2">The sequence shown here is derived from an EMBL/GenBank/DDBJ whole genome shotgun (WGS) entry which is preliminary data.</text>
</comment>
<gene>
    <name evidence="2" type="ORF">HNQ60_001808</name>
</gene>
<reference evidence="2 3" key="1">
    <citation type="submission" date="2020-08" db="EMBL/GenBank/DDBJ databases">
        <title>Genomic Encyclopedia of Type Strains, Phase IV (KMG-IV): sequencing the most valuable type-strain genomes for metagenomic binning, comparative biology and taxonomic classification.</title>
        <authorList>
            <person name="Goeker M."/>
        </authorList>
    </citation>
    <scope>NUCLEOTIDE SEQUENCE [LARGE SCALE GENOMIC DNA]</scope>
    <source>
        <strain evidence="2 3">DSM 26723</strain>
    </source>
</reference>
<evidence type="ECO:0000313" key="2">
    <source>
        <dbReference type="EMBL" id="MBB6092930.1"/>
    </source>
</evidence>
<keyword evidence="1" id="KW-0472">Membrane</keyword>
<dbReference type="Proteomes" id="UP000588068">
    <property type="component" value="Unassembled WGS sequence"/>
</dbReference>
<keyword evidence="3" id="KW-1185">Reference proteome</keyword>
<dbReference type="RefSeq" id="WP_184330819.1">
    <property type="nucleotide sequence ID" value="NZ_JACHHZ010000002.1"/>
</dbReference>
<protein>
    <recommendedName>
        <fullName evidence="4">Anti-sigma factor</fullName>
    </recommendedName>
</protein>